<evidence type="ECO:0000256" key="9">
    <source>
        <dbReference type="SAM" id="Phobius"/>
    </source>
</evidence>
<evidence type="ECO:0000256" key="4">
    <source>
        <dbReference type="ARBA" id="ARBA00023040"/>
    </source>
</evidence>
<dbReference type="GO" id="GO:0004930">
    <property type="term" value="F:G protein-coupled receptor activity"/>
    <property type="evidence" value="ECO:0007669"/>
    <property type="project" value="UniProtKB-KW"/>
</dbReference>
<dbReference type="OrthoDB" id="8747610at2759"/>
<keyword evidence="5 9" id="KW-0472">Membrane</keyword>
<gene>
    <name evidence="12" type="primary">LOC113063694</name>
</gene>
<evidence type="ECO:0000259" key="10">
    <source>
        <dbReference type="PROSITE" id="PS50262"/>
    </source>
</evidence>
<dbReference type="AlphaFoldDB" id="A0A6P6LZ89"/>
<feature type="transmembrane region" description="Helical" evidence="9">
    <location>
        <begin position="167"/>
        <end position="192"/>
    </location>
</feature>
<keyword evidence="11" id="KW-1185">Reference proteome</keyword>
<feature type="transmembrane region" description="Helical" evidence="9">
    <location>
        <begin position="64"/>
        <end position="88"/>
    </location>
</feature>
<dbReference type="Gene3D" id="1.20.1070.10">
    <property type="entry name" value="Rhodopsin 7-helix transmembrane proteins"/>
    <property type="match status" value="1"/>
</dbReference>
<dbReference type="InterPro" id="IPR000276">
    <property type="entry name" value="GPCR_Rhodpsn"/>
</dbReference>
<evidence type="ECO:0000256" key="3">
    <source>
        <dbReference type="ARBA" id="ARBA00022989"/>
    </source>
</evidence>
<feature type="domain" description="G-protein coupled receptors family 1 profile" evidence="10">
    <location>
        <begin position="43"/>
        <end position="251"/>
    </location>
</feature>
<keyword evidence="8" id="KW-0807">Transducer</keyword>
<dbReference type="Proteomes" id="UP000515129">
    <property type="component" value="Chromosome 46"/>
</dbReference>
<reference evidence="12" key="1">
    <citation type="submission" date="2025-08" db="UniProtKB">
        <authorList>
            <consortium name="RefSeq"/>
        </authorList>
    </citation>
    <scope>IDENTIFICATION</scope>
    <source>
        <strain evidence="12">Wakin</strain>
        <tissue evidence="12">Muscle</tissue>
    </source>
</reference>
<name>A0A6P6LZ89_CARAU</name>
<organism evidence="11 12">
    <name type="scientific">Carassius auratus</name>
    <name type="common">Goldfish</name>
    <dbReference type="NCBI Taxonomy" id="7957"/>
    <lineage>
        <taxon>Eukaryota</taxon>
        <taxon>Metazoa</taxon>
        <taxon>Chordata</taxon>
        <taxon>Craniata</taxon>
        <taxon>Vertebrata</taxon>
        <taxon>Euteleostomi</taxon>
        <taxon>Actinopterygii</taxon>
        <taxon>Neopterygii</taxon>
        <taxon>Teleostei</taxon>
        <taxon>Ostariophysi</taxon>
        <taxon>Cypriniformes</taxon>
        <taxon>Cyprinidae</taxon>
        <taxon>Cyprininae</taxon>
        <taxon>Carassius</taxon>
    </lineage>
</organism>
<dbReference type="PANTHER" id="PTHR24232:SF107">
    <property type="entry name" value="HYDROXYCARBOXYLIC ACID RECEPTOR 2-LIKE"/>
    <property type="match status" value="1"/>
</dbReference>
<keyword evidence="7" id="KW-0325">Glycoprotein</keyword>
<dbReference type="InterPro" id="IPR017452">
    <property type="entry name" value="GPCR_Rhodpsn_7TM"/>
</dbReference>
<evidence type="ECO:0000313" key="11">
    <source>
        <dbReference type="Proteomes" id="UP000515129"/>
    </source>
</evidence>
<evidence type="ECO:0000256" key="2">
    <source>
        <dbReference type="ARBA" id="ARBA00022692"/>
    </source>
</evidence>
<evidence type="ECO:0000256" key="1">
    <source>
        <dbReference type="ARBA" id="ARBA00004141"/>
    </source>
</evidence>
<dbReference type="GO" id="GO:0005886">
    <property type="term" value="C:plasma membrane"/>
    <property type="evidence" value="ECO:0007669"/>
    <property type="project" value="TreeGrafter"/>
</dbReference>
<dbReference type="GeneID" id="113063694"/>
<feature type="transmembrane region" description="Helical" evidence="9">
    <location>
        <begin position="137"/>
        <end position="161"/>
    </location>
</feature>
<proteinExistence type="predicted"/>
<keyword evidence="2 9" id="KW-0812">Transmembrane</keyword>
<keyword evidence="3 9" id="KW-1133">Transmembrane helix</keyword>
<dbReference type="GO" id="GO:0035025">
    <property type="term" value="P:positive regulation of Rho protein signal transduction"/>
    <property type="evidence" value="ECO:0007669"/>
    <property type="project" value="TreeGrafter"/>
</dbReference>
<accession>A0A6P6LZ89</accession>
<evidence type="ECO:0000256" key="8">
    <source>
        <dbReference type="ARBA" id="ARBA00023224"/>
    </source>
</evidence>
<evidence type="ECO:0000256" key="5">
    <source>
        <dbReference type="ARBA" id="ARBA00023136"/>
    </source>
</evidence>
<dbReference type="PROSITE" id="PS50262">
    <property type="entry name" value="G_PROTEIN_RECEP_F1_2"/>
    <property type="match status" value="1"/>
</dbReference>
<feature type="transmembrane region" description="Helical" evidence="9">
    <location>
        <begin position="32"/>
        <end position="52"/>
    </location>
</feature>
<dbReference type="PANTHER" id="PTHR24232">
    <property type="entry name" value="G-PROTEIN COUPLED RECEPTOR"/>
    <property type="match status" value="1"/>
</dbReference>
<dbReference type="Pfam" id="PF00001">
    <property type="entry name" value="7tm_1"/>
    <property type="match status" value="1"/>
</dbReference>
<evidence type="ECO:0000256" key="6">
    <source>
        <dbReference type="ARBA" id="ARBA00023170"/>
    </source>
</evidence>
<comment type="subcellular location">
    <subcellularLocation>
        <location evidence="1">Membrane</location>
        <topology evidence="1">Multi-pass membrane protein</topology>
    </subcellularLocation>
</comment>
<evidence type="ECO:0000313" key="12">
    <source>
        <dbReference type="RefSeq" id="XP_026089810.1"/>
    </source>
</evidence>
<keyword evidence="6" id="KW-0675">Receptor</keyword>
<dbReference type="GO" id="GO:0007200">
    <property type="term" value="P:phospholipase C-activating G protein-coupled receptor signaling pathway"/>
    <property type="evidence" value="ECO:0007669"/>
    <property type="project" value="TreeGrafter"/>
</dbReference>
<sequence length="251" mass="28786">MNNSTFKFTTRESSTNFTTYSIGPLDHLEICMYSISFLVGLPTHSYIIWLIITGTGSRIASEFFMLNLSVCEIANALNCFFFVLSIWFSNFLILRMFLAGFSITGRPLFQSVICVERYLAVVHPVTFLKFKPLRYRVIISIVVWTLTLGSCLCCIYILVLLNSTGYAWFFMLQFVFFLPIQLFCLVAVLIALKRSGPGERGRERKQENHMKRRAFNLILITTVNMVMLYVPILVSALFANLTKKMAKPQNL</sequence>
<dbReference type="SUPFAM" id="SSF81321">
    <property type="entry name" value="Family A G protein-coupled receptor-like"/>
    <property type="match status" value="1"/>
</dbReference>
<dbReference type="RefSeq" id="XP_026089810.1">
    <property type="nucleotide sequence ID" value="XM_026234025.1"/>
</dbReference>
<evidence type="ECO:0000256" key="7">
    <source>
        <dbReference type="ARBA" id="ARBA00023180"/>
    </source>
</evidence>
<keyword evidence="4" id="KW-0297">G-protein coupled receptor</keyword>
<feature type="transmembrane region" description="Helical" evidence="9">
    <location>
        <begin position="213"/>
        <end position="238"/>
    </location>
</feature>
<protein>
    <submittedName>
        <fullName evidence="12">Chemokine XC receptor 1-like</fullName>
    </submittedName>
</protein>
<dbReference type="KEGG" id="caua:113063694"/>